<accession>A0A6M4PDA0</accession>
<name>A0A6M4PDA0_9ACTN</name>
<sequence length="148" mass="16195">MGFQIAWSESTPGEKHASFSGHKTACGLSVIEAEPVYASKAEHVTCWLCGGALTFDVETAQKKAVEFVRAYPGAKKWSNEGVYEFAHGVADRVAGVAWHVKREHRSWNQNHVLSEFMAHGGYMTDDSPVARMIGLTALAVLEVLTETN</sequence>
<evidence type="ECO:0000313" key="2">
    <source>
        <dbReference type="Proteomes" id="UP000502641"/>
    </source>
</evidence>
<organism evidence="1 2">
    <name type="scientific">Streptomyces argyrophylli</name>
    <dbReference type="NCBI Taxonomy" id="2726118"/>
    <lineage>
        <taxon>Bacteria</taxon>
        <taxon>Bacillati</taxon>
        <taxon>Actinomycetota</taxon>
        <taxon>Actinomycetes</taxon>
        <taxon>Kitasatosporales</taxon>
        <taxon>Streptomycetaceae</taxon>
        <taxon>Streptomyces</taxon>
    </lineage>
</organism>
<protein>
    <submittedName>
        <fullName evidence="1">Uncharacterized protein</fullName>
    </submittedName>
</protein>
<dbReference type="EMBL" id="CP053189">
    <property type="protein sequence ID" value="QJS09118.1"/>
    <property type="molecule type" value="Genomic_DNA"/>
</dbReference>
<dbReference type="KEGG" id="sarg:HKX69_05960"/>
<gene>
    <name evidence="1" type="ORF">HKX69_05960</name>
</gene>
<dbReference type="RefSeq" id="WP_171151290.1">
    <property type="nucleotide sequence ID" value="NZ_CP053189.1"/>
</dbReference>
<keyword evidence="2" id="KW-1185">Reference proteome</keyword>
<proteinExistence type="predicted"/>
<reference evidence="1 2" key="1">
    <citation type="submission" date="2020-05" db="EMBL/GenBank/DDBJ databases">
        <authorList>
            <person name="Li K."/>
        </authorList>
    </citation>
    <scope>NUCLEOTIDE SEQUENCE [LARGE SCALE GENOMIC DNA]</scope>
    <source>
        <strain evidence="2">jing01</strain>
    </source>
</reference>
<dbReference type="Proteomes" id="UP000502641">
    <property type="component" value="Chromosome"/>
</dbReference>
<evidence type="ECO:0000313" key="1">
    <source>
        <dbReference type="EMBL" id="QJS09118.1"/>
    </source>
</evidence>
<dbReference type="AlphaFoldDB" id="A0A6M4PDA0"/>